<reference evidence="2" key="1">
    <citation type="journal article" date="2019" name="Curr. Biol.">
        <title>Genome Sequence of Striga asiatica Provides Insight into the Evolution of Plant Parasitism.</title>
        <authorList>
            <person name="Yoshida S."/>
            <person name="Kim S."/>
            <person name="Wafula E.K."/>
            <person name="Tanskanen J."/>
            <person name="Kim Y.M."/>
            <person name="Honaas L."/>
            <person name="Yang Z."/>
            <person name="Spallek T."/>
            <person name="Conn C.E."/>
            <person name="Ichihashi Y."/>
            <person name="Cheong K."/>
            <person name="Cui S."/>
            <person name="Der J.P."/>
            <person name="Gundlach H."/>
            <person name="Jiao Y."/>
            <person name="Hori C."/>
            <person name="Ishida J.K."/>
            <person name="Kasahara H."/>
            <person name="Kiba T."/>
            <person name="Kim M.S."/>
            <person name="Koo N."/>
            <person name="Laohavisit A."/>
            <person name="Lee Y.H."/>
            <person name="Lumba S."/>
            <person name="McCourt P."/>
            <person name="Mortimer J.C."/>
            <person name="Mutuku J.M."/>
            <person name="Nomura T."/>
            <person name="Sasaki-Sekimoto Y."/>
            <person name="Seto Y."/>
            <person name="Wang Y."/>
            <person name="Wakatake T."/>
            <person name="Sakakibara H."/>
            <person name="Demura T."/>
            <person name="Yamaguchi S."/>
            <person name="Yoneyama K."/>
            <person name="Manabe R.I."/>
            <person name="Nelson D.C."/>
            <person name="Schulman A.H."/>
            <person name="Timko M.P."/>
            <person name="dePamphilis C.W."/>
            <person name="Choi D."/>
            <person name="Shirasu K."/>
        </authorList>
    </citation>
    <scope>NUCLEOTIDE SEQUENCE [LARGE SCALE GENOMIC DNA]</scope>
    <source>
        <strain evidence="2">cv. UVA1</strain>
    </source>
</reference>
<name>A0A5A7P9M9_STRAF</name>
<dbReference type="Proteomes" id="UP000325081">
    <property type="component" value="Unassembled WGS sequence"/>
</dbReference>
<gene>
    <name evidence="1" type="ORF">STAS_05325</name>
</gene>
<evidence type="ECO:0000313" key="1">
    <source>
        <dbReference type="EMBL" id="GER29450.1"/>
    </source>
</evidence>
<sequence length="228" mass="24988">MGEKGRARWTGAPAIVPHEAAVEHYLQPPVFQTGGTKRLPAVDRKALTGYLVVGFPTARLEAVEVGVEDSSIVEIGFVPDNDFSVVKLMADELDVILFLDYEFLYRALVVVYACAVGDWRFFVVPGCFRVGPALGAGVHGYFLTDDIHVFAIVTGDFLQQAVSDAKCEYMMLIVNLDSVAFQIRAGIMDGTSKLLGRREKSEIRGFGFLTSGKPIGNVKSLQTHSRNR</sequence>
<dbReference type="GO" id="GO:0016301">
    <property type="term" value="F:kinase activity"/>
    <property type="evidence" value="ECO:0007669"/>
    <property type="project" value="UniProtKB-KW"/>
</dbReference>
<protein>
    <submittedName>
        <fullName evidence="1">Adenylate kinase</fullName>
    </submittedName>
</protein>
<organism evidence="1 2">
    <name type="scientific">Striga asiatica</name>
    <name type="common">Asiatic witchweed</name>
    <name type="synonym">Buchnera asiatica</name>
    <dbReference type="NCBI Taxonomy" id="4170"/>
    <lineage>
        <taxon>Eukaryota</taxon>
        <taxon>Viridiplantae</taxon>
        <taxon>Streptophyta</taxon>
        <taxon>Embryophyta</taxon>
        <taxon>Tracheophyta</taxon>
        <taxon>Spermatophyta</taxon>
        <taxon>Magnoliopsida</taxon>
        <taxon>eudicotyledons</taxon>
        <taxon>Gunneridae</taxon>
        <taxon>Pentapetalae</taxon>
        <taxon>asterids</taxon>
        <taxon>lamiids</taxon>
        <taxon>Lamiales</taxon>
        <taxon>Orobanchaceae</taxon>
        <taxon>Buchnereae</taxon>
        <taxon>Striga</taxon>
    </lineage>
</organism>
<keyword evidence="1" id="KW-0808">Transferase</keyword>
<keyword evidence="2" id="KW-1185">Reference proteome</keyword>
<keyword evidence="1" id="KW-0418">Kinase</keyword>
<comment type="caution">
    <text evidence="1">The sequence shown here is derived from an EMBL/GenBank/DDBJ whole genome shotgun (WGS) entry which is preliminary data.</text>
</comment>
<accession>A0A5A7P9M9</accession>
<dbReference type="AlphaFoldDB" id="A0A5A7P9M9"/>
<proteinExistence type="predicted"/>
<evidence type="ECO:0000313" key="2">
    <source>
        <dbReference type="Proteomes" id="UP000325081"/>
    </source>
</evidence>
<dbReference type="EMBL" id="BKCP01003891">
    <property type="protein sequence ID" value="GER29450.1"/>
    <property type="molecule type" value="Genomic_DNA"/>
</dbReference>